<gene>
    <name evidence="2" type="ORF">RFULGI_LOCUS14665</name>
</gene>
<keyword evidence="3" id="KW-1185">Reference proteome</keyword>
<feature type="compositionally biased region" description="Low complexity" evidence="1">
    <location>
        <begin position="40"/>
        <end position="52"/>
    </location>
</feature>
<feature type="region of interest" description="Disordered" evidence="1">
    <location>
        <begin position="39"/>
        <end position="99"/>
    </location>
</feature>
<dbReference type="EMBL" id="CAJVPZ010043430">
    <property type="protein sequence ID" value="CAG8765693.1"/>
    <property type="molecule type" value="Genomic_DNA"/>
</dbReference>
<feature type="compositionally biased region" description="Basic and acidic residues" evidence="1">
    <location>
        <begin position="57"/>
        <end position="69"/>
    </location>
</feature>
<name>A0A9N9J7I3_9GLOM</name>
<proteinExistence type="predicted"/>
<dbReference type="Proteomes" id="UP000789396">
    <property type="component" value="Unassembled WGS sequence"/>
</dbReference>
<feature type="compositionally biased region" description="Acidic residues" evidence="1">
    <location>
        <begin position="70"/>
        <end position="99"/>
    </location>
</feature>
<evidence type="ECO:0000313" key="2">
    <source>
        <dbReference type="EMBL" id="CAG8765693.1"/>
    </source>
</evidence>
<feature type="non-terminal residue" evidence="2">
    <location>
        <position position="99"/>
    </location>
</feature>
<dbReference type="AlphaFoldDB" id="A0A9N9J7I3"/>
<comment type="caution">
    <text evidence="2">The sequence shown here is derived from an EMBL/GenBank/DDBJ whole genome shotgun (WGS) entry which is preliminary data.</text>
</comment>
<accession>A0A9N9J7I3</accession>
<sequence>IRHKQQVLLYQSAQIEIIDSSISNAATMPITESKKNVQLNNNETSYSSNSSTKFKKTNTEKKFESLIEESHEEDSSSFDEEDFSSLDDELETLIDIEEV</sequence>
<evidence type="ECO:0000256" key="1">
    <source>
        <dbReference type="SAM" id="MobiDB-lite"/>
    </source>
</evidence>
<reference evidence="2" key="1">
    <citation type="submission" date="2021-06" db="EMBL/GenBank/DDBJ databases">
        <authorList>
            <person name="Kallberg Y."/>
            <person name="Tangrot J."/>
            <person name="Rosling A."/>
        </authorList>
    </citation>
    <scope>NUCLEOTIDE SEQUENCE</scope>
    <source>
        <strain evidence="2">IN212</strain>
    </source>
</reference>
<evidence type="ECO:0000313" key="3">
    <source>
        <dbReference type="Proteomes" id="UP000789396"/>
    </source>
</evidence>
<organism evidence="2 3">
    <name type="scientific">Racocetra fulgida</name>
    <dbReference type="NCBI Taxonomy" id="60492"/>
    <lineage>
        <taxon>Eukaryota</taxon>
        <taxon>Fungi</taxon>
        <taxon>Fungi incertae sedis</taxon>
        <taxon>Mucoromycota</taxon>
        <taxon>Glomeromycotina</taxon>
        <taxon>Glomeromycetes</taxon>
        <taxon>Diversisporales</taxon>
        <taxon>Gigasporaceae</taxon>
        <taxon>Racocetra</taxon>
    </lineage>
</organism>
<protein>
    <submittedName>
        <fullName evidence="2">622_t:CDS:1</fullName>
    </submittedName>
</protein>